<sequence length="288" mass="31285">MVLLSAAGINDPVVSLKNGRIRGELVTVRGTDRKVKQFLGIPFAHPPVGPLRLAAPQEALPWDEEKDCTKQPSMCIQDPQIMVNVSKSMSMQITLSDISEDCLYLNVYTPESAMQGDKLPVMVWIHGGGLTVGAASHYDGSSLAAYENVVMVIIQYRLGILGFLSTGDEHATGNWGFLDQLLALRWSVTIAGESAGGISASILSLSPLAKDLFQKAIFQSGVATLGSYTTHHPLTNAQVLNLYLIPTITTTFLHIVLSFLRTPDQALSRLIMQMMWALCLEHVFGMGT</sequence>
<dbReference type="InterPro" id="IPR002018">
    <property type="entry name" value="CarbesteraseB"/>
</dbReference>
<organism evidence="3 4">
    <name type="scientific">Neogobius melanostomus</name>
    <name type="common">round goby</name>
    <dbReference type="NCBI Taxonomy" id="47308"/>
    <lineage>
        <taxon>Eukaryota</taxon>
        <taxon>Metazoa</taxon>
        <taxon>Chordata</taxon>
        <taxon>Craniata</taxon>
        <taxon>Vertebrata</taxon>
        <taxon>Euteleostomi</taxon>
        <taxon>Actinopterygii</taxon>
        <taxon>Neopterygii</taxon>
        <taxon>Teleostei</taxon>
        <taxon>Neoteleostei</taxon>
        <taxon>Acanthomorphata</taxon>
        <taxon>Gobiaria</taxon>
        <taxon>Gobiiformes</taxon>
        <taxon>Gobioidei</taxon>
        <taxon>Gobiidae</taxon>
        <taxon>Benthophilinae</taxon>
        <taxon>Neogobiini</taxon>
        <taxon>Neogobius</taxon>
    </lineage>
</organism>
<name>A0A8C6V009_9GOBI</name>
<keyword evidence="4" id="KW-1185">Reference proteome</keyword>
<reference evidence="3" key="1">
    <citation type="submission" date="2025-08" db="UniProtKB">
        <authorList>
            <consortium name="Ensembl"/>
        </authorList>
    </citation>
    <scope>IDENTIFICATION</scope>
</reference>
<dbReference type="PANTHER" id="PTHR11559">
    <property type="entry name" value="CARBOXYLESTERASE"/>
    <property type="match status" value="1"/>
</dbReference>
<evidence type="ECO:0000313" key="3">
    <source>
        <dbReference type="Ensembl" id="ENSNMLP00000040978.1"/>
    </source>
</evidence>
<dbReference type="InterPro" id="IPR050309">
    <property type="entry name" value="Type-B_Carboxylest/Lipase"/>
</dbReference>
<dbReference type="AlphaFoldDB" id="A0A8C6V009"/>
<protein>
    <submittedName>
        <fullName evidence="3">Carboxylesterase 3</fullName>
    </submittedName>
</protein>
<accession>A0A8C6V009</accession>
<reference evidence="3" key="2">
    <citation type="submission" date="2025-09" db="UniProtKB">
        <authorList>
            <consortium name="Ensembl"/>
        </authorList>
    </citation>
    <scope>IDENTIFICATION</scope>
</reference>
<proteinExistence type="inferred from homology"/>
<evidence type="ECO:0000259" key="2">
    <source>
        <dbReference type="Pfam" id="PF00135"/>
    </source>
</evidence>
<dbReference type="InterPro" id="IPR029058">
    <property type="entry name" value="AB_hydrolase_fold"/>
</dbReference>
<evidence type="ECO:0000256" key="1">
    <source>
        <dbReference type="ARBA" id="ARBA00005964"/>
    </source>
</evidence>
<dbReference type="PROSITE" id="PS00941">
    <property type="entry name" value="CARBOXYLESTERASE_B_2"/>
    <property type="match status" value="1"/>
</dbReference>
<dbReference type="InterPro" id="IPR019819">
    <property type="entry name" value="Carboxylesterase_B_CS"/>
</dbReference>
<dbReference type="Pfam" id="PF00135">
    <property type="entry name" value="COesterase"/>
    <property type="match status" value="1"/>
</dbReference>
<feature type="domain" description="Carboxylesterase type B" evidence="2">
    <location>
        <begin position="11"/>
        <end position="238"/>
    </location>
</feature>
<dbReference type="SUPFAM" id="SSF53474">
    <property type="entry name" value="alpha/beta-Hydrolases"/>
    <property type="match status" value="1"/>
</dbReference>
<comment type="similarity">
    <text evidence="1">Belongs to the type-B carboxylesterase/lipase family.</text>
</comment>
<dbReference type="Ensembl" id="ENSNMLT00000045557.1">
    <property type="protein sequence ID" value="ENSNMLP00000040978.1"/>
    <property type="gene ID" value="ENSNMLG00000025124.1"/>
</dbReference>
<evidence type="ECO:0000313" key="4">
    <source>
        <dbReference type="Proteomes" id="UP000694523"/>
    </source>
</evidence>
<dbReference type="Proteomes" id="UP000694523">
    <property type="component" value="Unplaced"/>
</dbReference>
<dbReference type="Gene3D" id="3.40.50.1820">
    <property type="entry name" value="alpha/beta hydrolase"/>
    <property type="match status" value="1"/>
</dbReference>